<feature type="region of interest" description="Disordered" evidence="2">
    <location>
        <begin position="211"/>
        <end position="263"/>
    </location>
</feature>
<reference evidence="4" key="2">
    <citation type="submission" date="2013-07" db="EMBL/GenBank/DDBJ databases">
        <authorList>
            <consortium name="The Broad Institute Genome Sequencing Platform"/>
            <person name="Cuomo C."/>
            <person name="Litvintseva A."/>
            <person name="Chen Y."/>
            <person name="Heitman J."/>
            <person name="Sun S."/>
            <person name="Springer D."/>
            <person name="Dromer F."/>
            <person name="Young S.K."/>
            <person name="Zeng Q."/>
            <person name="Gargeya S."/>
            <person name="Fitzgerald M."/>
            <person name="Abouelleil A."/>
            <person name="Alvarado L."/>
            <person name="Berlin A.M."/>
            <person name="Chapman S.B."/>
            <person name="Dewar J."/>
            <person name="Goldberg J."/>
            <person name="Griggs A."/>
            <person name="Gujja S."/>
            <person name="Hansen M."/>
            <person name="Howarth C."/>
            <person name="Imamovic A."/>
            <person name="Larimer J."/>
            <person name="McCowan C."/>
            <person name="Murphy C."/>
            <person name="Pearson M."/>
            <person name="Priest M."/>
            <person name="Roberts A."/>
            <person name="Saif S."/>
            <person name="Shea T."/>
            <person name="Sykes S."/>
            <person name="Wortman J."/>
            <person name="Nusbaum C."/>
            <person name="Birren B."/>
        </authorList>
    </citation>
    <scope>NUCLEOTIDE SEQUENCE</scope>
    <source>
        <strain evidence="4">CBS 10117</strain>
    </source>
</reference>
<feature type="region of interest" description="Disordered" evidence="2">
    <location>
        <begin position="514"/>
        <end position="539"/>
    </location>
</feature>
<dbReference type="EMBL" id="KI894028">
    <property type="protein sequence ID" value="OBR87480.1"/>
    <property type="molecule type" value="Genomic_DNA"/>
</dbReference>
<dbReference type="RefSeq" id="XP_018265322.1">
    <property type="nucleotide sequence ID" value="XM_018405041.1"/>
</dbReference>
<dbReference type="GeneID" id="28965384"/>
<evidence type="ECO:0000256" key="1">
    <source>
        <dbReference type="ARBA" id="ARBA00007398"/>
    </source>
</evidence>
<keyword evidence="5" id="KW-1185">Reference proteome</keyword>
<feature type="compositionally biased region" description="Polar residues" evidence="2">
    <location>
        <begin position="252"/>
        <end position="263"/>
    </location>
</feature>
<dbReference type="InterPro" id="IPR026832">
    <property type="entry name" value="Asteroid"/>
</dbReference>
<reference evidence="4" key="3">
    <citation type="submission" date="2024-02" db="EMBL/GenBank/DDBJ databases">
        <title>Comparative genomics of Cryptococcus and Kwoniella reveals pathogenesis evolution and contrasting modes of karyotype evolution via chromosome fusion or intercentromeric recombination.</title>
        <authorList>
            <person name="Coelho M.A."/>
            <person name="David-Palma M."/>
            <person name="Shea T."/>
            <person name="Bowers K."/>
            <person name="McGinley-Smith S."/>
            <person name="Mohammad A.W."/>
            <person name="Gnirke A."/>
            <person name="Yurkov A.M."/>
            <person name="Nowrousian M."/>
            <person name="Sun S."/>
            <person name="Cuomo C.A."/>
            <person name="Heitman J."/>
        </authorList>
    </citation>
    <scope>NUCLEOTIDE SEQUENCE</scope>
    <source>
        <strain evidence="4">CBS 10117</strain>
    </source>
</reference>
<dbReference type="OrthoDB" id="25987at2759"/>
<feature type="region of interest" description="Disordered" evidence="2">
    <location>
        <begin position="900"/>
        <end position="955"/>
    </location>
</feature>
<feature type="compositionally biased region" description="Low complexity" evidence="2">
    <location>
        <begin position="925"/>
        <end position="944"/>
    </location>
</feature>
<dbReference type="EMBL" id="CP144531">
    <property type="protein sequence ID" value="WWC59616.1"/>
    <property type="molecule type" value="Genomic_DNA"/>
</dbReference>
<evidence type="ECO:0008006" key="6">
    <source>
        <dbReference type="Google" id="ProtNLM"/>
    </source>
</evidence>
<sequence length="955" mass="105470">MGVKGLESFVRENRTSLTKTVTLPPIDTSSSANDGTDKIPIIVDAWGIIFKLYLDSLPWTSGGEYLRYYKLVKQLVQGWRNVGLEPTFVFDGAGPPEKHETTLSRASEKLLACQLFYTTSVISRSSPSFARGGKVVLPFFASQVFTFALHRLGVKTHFVPAGEADGICVSMAEKVGGYVFGRDSDFIILIGRTERVRGYVPIDMINWIEGPPPARTAQETRGTYVPPGLRSRQAVDEDSAFQPVQNGRRHPNQPNRQYKSSMIPSSALKNPSLVMTFIPPHALRHRLRLPSTHLPLFASLCGTDYTPPNLIQRFFEPGLTMFQRIEKAARILREQLFAPANQSSGKNRQRDNPGDQVVELVKKVIKKLCVYPFDTEQELDEAVNIIIEAALQYHLPPTGECCTTYPFCGELDPALGCRTPVSLAGEAFSPEAESSTGKTGQGGTEAYAAAQRDGLVGTIVHGWLYPDRMYQWQVLEDISGPCLKASSGARNIRRKAWDIADQGLGGLRFPTREVIDEDDGEDTTIQSGQGGDRQAEDDSELRELLGVPIETGEVESTPSEVTTLVDNQTSHTKPSASTRSEAIREMTEYLRQGSTAKIIPSTLVLSSVQSSDSGGEGQTPICLRPREERLNIYLEALHSNIPSIRALPPSLQPLVSLLRLCVVDTLERAGKYGQNRWKRDEVTAVLKACIGTYTMWKREIFSESEAKADQGNHKQRSSNEEEGGGRMYPLLETRNCQLIAQLGSFLSDTHILAQALLLLPEISSKVETVVGQVIDIDTDTDTETKIELEREERKIEEIGLTHIIPFVFFSGINIHTLLSKDVPSPQSGWKWREEEEQRMFDLCWNALVDGLDESVIVGLHRVSALPTDLGAGAGANREGDRDELNPLDSEESLVASADKVANEECQGDGGRKKNKHKHKKRRKSSNSNPNSNSNTNTTSLSQSSGRFGVLEGLMD</sequence>
<evidence type="ECO:0000313" key="3">
    <source>
        <dbReference type="EMBL" id="OBR87480.1"/>
    </source>
</evidence>
<evidence type="ECO:0000256" key="2">
    <source>
        <dbReference type="SAM" id="MobiDB-lite"/>
    </source>
</evidence>
<comment type="similarity">
    <text evidence="1">Belongs to the asteroid family.</text>
</comment>
<dbReference type="SUPFAM" id="SSF88723">
    <property type="entry name" value="PIN domain-like"/>
    <property type="match status" value="1"/>
</dbReference>
<dbReference type="KEGG" id="kdj:28965384"/>
<evidence type="ECO:0000313" key="4">
    <source>
        <dbReference type="EMBL" id="WWC59616.1"/>
    </source>
</evidence>
<feature type="region of interest" description="Disordered" evidence="2">
    <location>
        <begin position="553"/>
        <end position="580"/>
    </location>
</feature>
<gene>
    <name evidence="3" type="ORF">I303_01685</name>
    <name evidence="4" type="ORF">I303_102175</name>
</gene>
<dbReference type="PANTHER" id="PTHR15665">
    <property type="entry name" value="ASTEROID PROTEIN"/>
    <property type="match status" value="1"/>
</dbReference>
<dbReference type="Proteomes" id="UP000078595">
    <property type="component" value="Chromosome 2"/>
</dbReference>
<protein>
    <recommendedName>
        <fullName evidence="6">Asteroid domain-containing protein</fullName>
    </recommendedName>
</protein>
<evidence type="ECO:0000313" key="5">
    <source>
        <dbReference type="Proteomes" id="UP000078595"/>
    </source>
</evidence>
<dbReference type="InterPro" id="IPR029060">
    <property type="entry name" value="PIN-like_dom_sf"/>
</dbReference>
<proteinExistence type="inferred from homology"/>
<organism evidence="3">
    <name type="scientific">Kwoniella dejecticola CBS 10117</name>
    <dbReference type="NCBI Taxonomy" id="1296121"/>
    <lineage>
        <taxon>Eukaryota</taxon>
        <taxon>Fungi</taxon>
        <taxon>Dikarya</taxon>
        <taxon>Basidiomycota</taxon>
        <taxon>Agaricomycotina</taxon>
        <taxon>Tremellomycetes</taxon>
        <taxon>Tremellales</taxon>
        <taxon>Cryptococcaceae</taxon>
        <taxon>Kwoniella</taxon>
    </lineage>
</organism>
<name>A0A1A6ABQ1_9TREE</name>
<dbReference type="VEuPathDB" id="FungiDB:I303_01685"/>
<dbReference type="STRING" id="1296121.A0A1A6ABQ1"/>
<feature type="compositionally biased region" description="Polar residues" evidence="2">
    <location>
        <begin position="554"/>
        <end position="580"/>
    </location>
</feature>
<dbReference type="PANTHER" id="PTHR15665:SF1">
    <property type="entry name" value="PROTEIN ASTEROID HOMOLOG 1"/>
    <property type="match status" value="1"/>
</dbReference>
<feature type="region of interest" description="Disordered" evidence="2">
    <location>
        <begin position="706"/>
        <end position="726"/>
    </location>
</feature>
<dbReference type="AlphaFoldDB" id="A0A1A6ABQ1"/>
<reference evidence="3" key="1">
    <citation type="submission" date="2013-07" db="EMBL/GenBank/DDBJ databases">
        <title>The Genome Sequence of Cryptococcus dejecticola CBS10117.</title>
        <authorList>
            <consortium name="The Broad Institute Genome Sequencing Platform"/>
            <person name="Cuomo C."/>
            <person name="Litvintseva A."/>
            <person name="Chen Y."/>
            <person name="Heitman J."/>
            <person name="Sun S."/>
            <person name="Springer D."/>
            <person name="Dromer F."/>
            <person name="Young S.K."/>
            <person name="Zeng Q."/>
            <person name="Gargeya S."/>
            <person name="Fitzgerald M."/>
            <person name="Abouelleil A."/>
            <person name="Alvarado L."/>
            <person name="Berlin A.M."/>
            <person name="Chapman S.B."/>
            <person name="Dewar J."/>
            <person name="Goldberg J."/>
            <person name="Griggs A."/>
            <person name="Gujja S."/>
            <person name="Hansen M."/>
            <person name="Howarth C."/>
            <person name="Imamovic A."/>
            <person name="Larimer J."/>
            <person name="McCowan C."/>
            <person name="Murphy C."/>
            <person name="Pearson M."/>
            <person name="Priest M."/>
            <person name="Roberts A."/>
            <person name="Saif S."/>
            <person name="Shea T."/>
            <person name="Sykes S."/>
            <person name="Wortman J."/>
            <person name="Nusbaum C."/>
            <person name="Birren B."/>
        </authorList>
    </citation>
    <scope>NUCLEOTIDE SEQUENCE [LARGE SCALE GENOMIC DNA]</scope>
    <source>
        <strain evidence="3">CBS 10117</strain>
    </source>
</reference>
<accession>A0A1A6ABQ1</accession>
<feature type="compositionally biased region" description="Basic residues" evidence="2">
    <location>
        <begin position="912"/>
        <end position="924"/>
    </location>
</feature>
<dbReference type="Gene3D" id="3.40.50.1010">
    <property type="entry name" value="5'-nuclease"/>
    <property type="match status" value="1"/>
</dbReference>